<gene>
    <name evidence="2" type="ORF">AAEO56_07855</name>
</gene>
<accession>A0ABU9HVH7</accession>
<protein>
    <submittedName>
        <fullName evidence="2">Uncharacterized protein</fullName>
    </submittedName>
</protein>
<evidence type="ECO:0000313" key="2">
    <source>
        <dbReference type="EMBL" id="MEL1244168.1"/>
    </source>
</evidence>
<evidence type="ECO:0000256" key="1">
    <source>
        <dbReference type="SAM" id="Phobius"/>
    </source>
</evidence>
<keyword evidence="1" id="KW-0812">Transmembrane</keyword>
<dbReference type="Proteomes" id="UP001464555">
    <property type="component" value="Unassembled WGS sequence"/>
</dbReference>
<feature type="transmembrane region" description="Helical" evidence="1">
    <location>
        <begin position="78"/>
        <end position="99"/>
    </location>
</feature>
<feature type="transmembrane region" description="Helical" evidence="1">
    <location>
        <begin position="15"/>
        <end position="33"/>
    </location>
</feature>
<keyword evidence="1" id="KW-0472">Membrane</keyword>
<feature type="transmembrane region" description="Helical" evidence="1">
    <location>
        <begin position="111"/>
        <end position="140"/>
    </location>
</feature>
<name>A0ABU9HVH7_9FLAO</name>
<feature type="transmembrane region" description="Helical" evidence="1">
    <location>
        <begin position="228"/>
        <end position="247"/>
    </location>
</feature>
<feature type="transmembrane region" description="Helical" evidence="1">
    <location>
        <begin position="45"/>
        <end position="66"/>
    </location>
</feature>
<keyword evidence="1" id="KW-1133">Transmembrane helix</keyword>
<organism evidence="2 3">
    <name type="scientific">Flavobacterium arundinis</name>
    <dbReference type="NCBI Taxonomy" id="3139143"/>
    <lineage>
        <taxon>Bacteria</taxon>
        <taxon>Pseudomonadati</taxon>
        <taxon>Bacteroidota</taxon>
        <taxon>Flavobacteriia</taxon>
        <taxon>Flavobacteriales</taxon>
        <taxon>Flavobacteriaceae</taxon>
        <taxon>Flavobacterium</taxon>
    </lineage>
</organism>
<proteinExistence type="predicted"/>
<evidence type="ECO:0000313" key="3">
    <source>
        <dbReference type="Proteomes" id="UP001464555"/>
    </source>
</evidence>
<dbReference type="RefSeq" id="WP_341696479.1">
    <property type="nucleotide sequence ID" value="NZ_JBBYHR010000003.1"/>
</dbReference>
<reference evidence="2 3" key="1">
    <citation type="submission" date="2024-04" db="EMBL/GenBank/DDBJ databases">
        <title>Flavobacterium sp. DGU11 16S ribosomal RNA gene Genome sequencing and assembly.</title>
        <authorList>
            <person name="Park S."/>
        </authorList>
    </citation>
    <scope>NUCLEOTIDE SEQUENCE [LARGE SCALE GENOMIC DNA]</scope>
    <source>
        <strain evidence="2 3">DGU11</strain>
    </source>
</reference>
<dbReference type="EMBL" id="JBBYHR010000003">
    <property type="protein sequence ID" value="MEL1244168.1"/>
    <property type="molecule type" value="Genomic_DNA"/>
</dbReference>
<sequence length="255" mass="28810">MKYFFETVKLKNEALFYYGLICFAAGIIFFVLSKINPNPILGISGWIKPFKFCSSVAIMAWTMAYYMQFLENTRQVSIYSWSLIILLSVELILIAYQASRGKISHFNRENTAGIIIFGAMGVAITIFMLHTVYIAILFFSQVKFDAPAVLILSIRLSMVIMILFAFEGFVMGAYMKHTVGANDGSTGLPIVNWSTNYGDLRVAHFLGMHALQLIPLISYVLAKTRRDVIIISAIYFVYVTYTLVQALQGKPFLHK</sequence>
<keyword evidence="3" id="KW-1185">Reference proteome</keyword>
<comment type="caution">
    <text evidence="2">The sequence shown here is derived from an EMBL/GenBank/DDBJ whole genome shotgun (WGS) entry which is preliminary data.</text>
</comment>
<feature type="transmembrane region" description="Helical" evidence="1">
    <location>
        <begin position="146"/>
        <end position="166"/>
    </location>
</feature>
<feature type="transmembrane region" description="Helical" evidence="1">
    <location>
        <begin position="202"/>
        <end position="222"/>
    </location>
</feature>